<sequence length="113" mass="12895">MTAVYYLNKNKKPSLHVTFNRSELGLLLSVYSEKVAKGEWRDYAIDLLGDCAVFSIFRHAHENPLFAVVKSTGHKNKYEEFTVFKGPKKLQKSRNLNEVLELFKDMLASGGIN</sequence>
<accession>A0ABW5BSL2</accession>
<comment type="caution">
    <text evidence="1">The sequence shown here is derived from an EMBL/GenBank/DDBJ whole genome shotgun (WGS) entry which is preliminary data.</text>
</comment>
<dbReference type="EMBL" id="JBHUII010000013">
    <property type="protein sequence ID" value="MFD2207843.1"/>
    <property type="molecule type" value="Genomic_DNA"/>
</dbReference>
<evidence type="ECO:0000313" key="2">
    <source>
        <dbReference type="Proteomes" id="UP001597294"/>
    </source>
</evidence>
<proteinExistence type="predicted"/>
<evidence type="ECO:0000313" key="1">
    <source>
        <dbReference type="EMBL" id="MFD2207843.1"/>
    </source>
</evidence>
<dbReference type="Pfam" id="PF10984">
    <property type="entry name" value="DUF2794"/>
    <property type="match status" value="1"/>
</dbReference>
<protein>
    <submittedName>
        <fullName evidence="1">DUF2794 domain-containing protein</fullName>
    </submittedName>
</protein>
<dbReference type="InterPro" id="IPR021252">
    <property type="entry name" value="DUF2794"/>
</dbReference>
<organism evidence="1 2">
    <name type="scientific">Kiloniella antarctica</name>
    <dbReference type="NCBI Taxonomy" id="1550907"/>
    <lineage>
        <taxon>Bacteria</taxon>
        <taxon>Pseudomonadati</taxon>
        <taxon>Pseudomonadota</taxon>
        <taxon>Alphaproteobacteria</taxon>
        <taxon>Rhodospirillales</taxon>
        <taxon>Kiloniellaceae</taxon>
        <taxon>Kiloniella</taxon>
    </lineage>
</organism>
<dbReference type="RefSeq" id="WP_380254890.1">
    <property type="nucleotide sequence ID" value="NZ_JBHUII010000013.1"/>
</dbReference>
<keyword evidence="2" id="KW-1185">Reference proteome</keyword>
<dbReference type="Proteomes" id="UP001597294">
    <property type="component" value="Unassembled WGS sequence"/>
</dbReference>
<name>A0ABW5BSL2_9PROT</name>
<gene>
    <name evidence="1" type="ORF">ACFSKO_19685</name>
</gene>
<reference evidence="2" key="1">
    <citation type="journal article" date="2019" name="Int. J. Syst. Evol. Microbiol.">
        <title>The Global Catalogue of Microorganisms (GCM) 10K type strain sequencing project: providing services to taxonomists for standard genome sequencing and annotation.</title>
        <authorList>
            <consortium name="The Broad Institute Genomics Platform"/>
            <consortium name="The Broad Institute Genome Sequencing Center for Infectious Disease"/>
            <person name="Wu L."/>
            <person name="Ma J."/>
        </authorList>
    </citation>
    <scope>NUCLEOTIDE SEQUENCE [LARGE SCALE GENOMIC DNA]</scope>
    <source>
        <strain evidence="2">CGMCC 4.7192</strain>
    </source>
</reference>